<proteinExistence type="predicted"/>
<evidence type="ECO:0000256" key="2">
    <source>
        <dbReference type="ARBA" id="ARBA00022525"/>
    </source>
</evidence>
<evidence type="ECO:0000256" key="1">
    <source>
        <dbReference type="ARBA" id="ARBA00004613"/>
    </source>
</evidence>
<feature type="disulfide bond" evidence="8">
    <location>
        <begin position="370"/>
        <end position="379"/>
    </location>
</feature>
<evidence type="ECO:0000256" key="4">
    <source>
        <dbReference type="ARBA" id="ARBA00022737"/>
    </source>
</evidence>
<dbReference type="PROSITE" id="PS01248">
    <property type="entry name" value="EGF_LAM_1"/>
    <property type="match status" value="2"/>
</dbReference>
<dbReference type="SMART" id="SM00180">
    <property type="entry name" value="EGF_Lam"/>
    <property type="match status" value="6"/>
</dbReference>
<keyword evidence="3" id="KW-0732">Signal</keyword>
<evidence type="ECO:0000313" key="11">
    <source>
        <dbReference type="Proteomes" id="UP000037510"/>
    </source>
</evidence>
<dbReference type="PANTHER" id="PTHR10574">
    <property type="entry name" value="NETRIN/LAMININ-RELATED"/>
    <property type="match status" value="1"/>
</dbReference>
<name>A0A0L7L5C3_OPEBR</name>
<dbReference type="PRINTS" id="PR00011">
    <property type="entry name" value="EGFLAMININ"/>
</dbReference>
<dbReference type="InterPro" id="IPR002049">
    <property type="entry name" value="LE_dom"/>
</dbReference>
<dbReference type="EMBL" id="JTDY01002803">
    <property type="protein sequence ID" value="KOB70688.1"/>
    <property type="molecule type" value="Genomic_DNA"/>
</dbReference>
<evidence type="ECO:0000256" key="5">
    <source>
        <dbReference type="ARBA" id="ARBA00023157"/>
    </source>
</evidence>
<dbReference type="GO" id="GO:0007411">
    <property type="term" value="P:axon guidance"/>
    <property type="evidence" value="ECO:0007669"/>
    <property type="project" value="TreeGrafter"/>
</dbReference>
<evidence type="ECO:0000256" key="8">
    <source>
        <dbReference type="PROSITE-ProRule" id="PRU00460"/>
    </source>
</evidence>
<keyword evidence="6" id="KW-0325">Glycoprotein</keyword>
<dbReference type="GO" id="GO:0009887">
    <property type="term" value="P:animal organ morphogenesis"/>
    <property type="evidence" value="ECO:0007669"/>
    <property type="project" value="TreeGrafter"/>
</dbReference>
<keyword evidence="2" id="KW-0964">Secreted</keyword>
<dbReference type="CDD" id="cd00055">
    <property type="entry name" value="EGF_Lam"/>
    <property type="match status" value="3"/>
</dbReference>
<dbReference type="AlphaFoldDB" id="A0A0L7L5C3"/>
<keyword evidence="7 8" id="KW-0424">Laminin EGF-like domain</keyword>
<keyword evidence="4" id="KW-0677">Repeat</keyword>
<dbReference type="Gene3D" id="2.60.120.260">
    <property type="entry name" value="Galactose-binding domain-like"/>
    <property type="match status" value="2"/>
</dbReference>
<comment type="caution">
    <text evidence="8">Lacks conserved residue(s) required for the propagation of feature annotation.</text>
</comment>
<evidence type="ECO:0000256" key="7">
    <source>
        <dbReference type="ARBA" id="ARBA00023292"/>
    </source>
</evidence>
<comment type="subcellular location">
    <subcellularLocation>
        <location evidence="1">Secreted</location>
    </subcellularLocation>
</comment>
<evidence type="ECO:0000313" key="10">
    <source>
        <dbReference type="EMBL" id="KOB70688.1"/>
    </source>
</evidence>
<dbReference type="PROSITE" id="PS50027">
    <property type="entry name" value="EGF_LAM_2"/>
    <property type="match status" value="1"/>
</dbReference>
<evidence type="ECO:0000256" key="3">
    <source>
        <dbReference type="ARBA" id="ARBA00022729"/>
    </source>
</evidence>
<reference evidence="10 11" key="1">
    <citation type="journal article" date="2015" name="Genome Biol. Evol.">
        <title>The genome of winter moth (Operophtera brumata) provides a genomic perspective on sexual dimorphism and phenology.</title>
        <authorList>
            <person name="Derks M.F."/>
            <person name="Smit S."/>
            <person name="Salis L."/>
            <person name="Schijlen E."/>
            <person name="Bossers A."/>
            <person name="Mateman C."/>
            <person name="Pijl A.S."/>
            <person name="de Ridder D."/>
            <person name="Groenen M.A."/>
            <person name="Visser M.E."/>
            <person name="Megens H.J."/>
        </authorList>
    </citation>
    <scope>NUCLEOTIDE SEQUENCE [LARGE SCALE GENOMIC DNA]</scope>
    <source>
        <strain evidence="10">WM2013NL</strain>
        <tissue evidence="10">Head and thorax</tissue>
    </source>
</reference>
<dbReference type="GO" id="GO:0009888">
    <property type="term" value="P:tissue development"/>
    <property type="evidence" value="ECO:0007669"/>
    <property type="project" value="TreeGrafter"/>
</dbReference>
<dbReference type="Proteomes" id="UP000037510">
    <property type="component" value="Unassembled WGS sequence"/>
</dbReference>
<keyword evidence="5 8" id="KW-1015">Disulfide bond</keyword>
<dbReference type="FunFam" id="2.10.25.10:FF:000388">
    <property type="entry name" value="Laminin subunit alpha"/>
    <property type="match status" value="1"/>
</dbReference>
<dbReference type="FunFam" id="2.10.25.10:FF:000090">
    <property type="entry name" value="laminin subunit alpha"/>
    <property type="match status" value="1"/>
</dbReference>
<evidence type="ECO:0000259" key="9">
    <source>
        <dbReference type="PROSITE" id="PS50027"/>
    </source>
</evidence>
<accession>A0A0L7L5C3</accession>
<comment type="caution">
    <text evidence="10">The sequence shown here is derived from an EMBL/GenBank/DDBJ whole genome shotgun (WGS) entry which is preliminary data.</text>
</comment>
<dbReference type="SUPFAM" id="SSF57196">
    <property type="entry name" value="EGF/Laminin"/>
    <property type="match status" value="5"/>
</dbReference>
<keyword evidence="11" id="KW-1185">Reference proteome</keyword>
<dbReference type="STRING" id="104452.A0A0L7L5C3"/>
<gene>
    <name evidence="10" type="ORF">OBRU01_14956</name>
</gene>
<dbReference type="GO" id="GO:0005576">
    <property type="term" value="C:extracellular region"/>
    <property type="evidence" value="ECO:0007669"/>
    <property type="project" value="UniProtKB-SubCell"/>
</dbReference>
<dbReference type="InterPro" id="IPR050440">
    <property type="entry name" value="Laminin/Netrin_ECM"/>
</dbReference>
<dbReference type="Pfam" id="PF00053">
    <property type="entry name" value="EGF_laminin"/>
    <property type="match status" value="7"/>
</dbReference>
<feature type="domain" description="Laminin EGF-like" evidence="9">
    <location>
        <begin position="347"/>
        <end position="399"/>
    </location>
</feature>
<protein>
    <submittedName>
        <fullName evidence="10">Putative laminin A chain</fullName>
    </submittedName>
</protein>
<dbReference type="GO" id="GO:0005604">
    <property type="term" value="C:basement membrane"/>
    <property type="evidence" value="ECO:0007669"/>
    <property type="project" value="TreeGrafter"/>
</dbReference>
<sequence>MGNSPRPGLWALEKSTDYGKSFKPWMYFSDSTHIKDISIGGRCMCNGHADTCDPADPNADSNILYDAGVDEKHQSLDIYGRYEGGGVCQNCQHNTEGINCNKCQPTFYRPSGKRWDEIDVCQQESGRCECRKEFNPPNCDSCAYGYFDYPNCKPCTCNLNGTEGQHCTPTDGICPCKYNYAGQSCEICEDGYYSAQCKNCNCDTSGTEPSICDDVTGQCICKLLHGGTRAGACVRALRVRPRRLDRRQLLGRRQVQLPHQLWRQAVQPPNFDSVKCDRCREQFYNYPACEECNCDPRGVVASFAGCGSVPAGELCQCKDRVQGRICNDCKPLFWNMQEYNPYGCEECRCHLAGTLGGLGACDTRSGQCECKSHVGARTCDQCRDGFYRLQGDNVFGCTRDCDKQSGQCRCHSRVEGRRCDRPIRAHYVPTLHQYQFELEDGVTQSGPVRYRNNEDTFPGYSWKGYVLFSMLQNEVINVVQIPKSSLYRLVLKYMNPLPDNVRATVIITPESVVDIQQK</sequence>
<evidence type="ECO:0000256" key="6">
    <source>
        <dbReference type="ARBA" id="ARBA00023180"/>
    </source>
</evidence>
<dbReference type="Gene3D" id="2.10.25.10">
    <property type="entry name" value="Laminin"/>
    <property type="match status" value="5"/>
</dbReference>
<organism evidence="10 11">
    <name type="scientific">Operophtera brumata</name>
    <name type="common">Winter moth</name>
    <name type="synonym">Phalaena brumata</name>
    <dbReference type="NCBI Taxonomy" id="104452"/>
    <lineage>
        <taxon>Eukaryota</taxon>
        <taxon>Metazoa</taxon>
        <taxon>Ecdysozoa</taxon>
        <taxon>Arthropoda</taxon>
        <taxon>Hexapoda</taxon>
        <taxon>Insecta</taxon>
        <taxon>Pterygota</taxon>
        <taxon>Neoptera</taxon>
        <taxon>Endopterygota</taxon>
        <taxon>Lepidoptera</taxon>
        <taxon>Glossata</taxon>
        <taxon>Ditrysia</taxon>
        <taxon>Geometroidea</taxon>
        <taxon>Geometridae</taxon>
        <taxon>Larentiinae</taxon>
        <taxon>Operophtera</taxon>
    </lineage>
</organism>
<dbReference type="PANTHER" id="PTHR10574:SF406">
    <property type="entry name" value="LAMININ SUBUNIT ALPHA 5"/>
    <property type="match status" value="1"/>
</dbReference>
<dbReference type="GO" id="GO:0005201">
    <property type="term" value="F:extracellular matrix structural constituent"/>
    <property type="evidence" value="ECO:0007669"/>
    <property type="project" value="TreeGrafter"/>
</dbReference>